<evidence type="ECO:0000313" key="4">
    <source>
        <dbReference type="Proteomes" id="UP000242188"/>
    </source>
</evidence>
<keyword evidence="2" id="KW-1133">Transmembrane helix</keyword>
<feature type="compositionally biased region" description="Polar residues" evidence="1">
    <location>
        <begin position="488"/>
        <end position="503"/>
    </location>
</feature>
<accession>A0A210R285</accession>
<evidence type="ECO:0000313" key="3">
    <source>
        <dbReference type="EMBL" id="OWF55109.1"/>
    </source>
</evidence>
<organism evidence="3 4">
    <name type="scientific">Mizuhopecten yessoensis</name>
    <name type="common">Japanese scallop</name>
    <name type="synonym">Patinopecten yessoensis</name>
    <dbReference type="NCBI Taxonomy" id="6573"/>
    <lineage>
        <taxon>Eukaryota</taxon>
        <taxon>Metazoa</taxon>
        <taxon>Spiralia</taxon>
        <taxon>Lophotrochozoa</taxon>
        <taxon>Mollusca</taxon>
        <taxon>Bivalvia</taxon>
        <taxon>Autobranchia</taxon>
        <taxon>Pteriomorphia</taxon>
        <taxon>Pectinida</taxon>
        <taxon>Pectinoidea</taxon>
        <taxon>Pectinidae</taxon>
        <taxon>Mizuhopecten</taxon>
    </lineage>
</organism>
<feature type="transmembrane region" description="Helical" evidence="2">
    <location>
        <begin position="85"/>
        <end position="104"/>
    </location>
</feature>
<dbReference type="OrthoDB" id="6162421at2759"/>
<keyword evidence="2" id="KW-0472">Membrane</keyword>
<keyword evidence="4" id="KW-1185">Reference proteome</keyword>
<feature type="compositionally biased region" description="Basic and acidic residues" evidence="1">
    <location>
        <begin position="504"/>
        <end position="520"/>
    </location>
</feature>
<keyword evidence="2" id="KW-0812">Transmembrane</keyword>
<feature type="region of interest" description="Disordered" evidence="1">
    <location>
        <begin position="207"/>
        <end position="229"/>
    </location>
</feature>
<name>A0A210R285_MIZYE</name>
<dbReference type="Proteomes" id="UP000242188">
    <property type="component" value="Unassembled WGS sequence"/>
</dbReference>
<proteinExistence type="predicted"/>
<comment type="caution">
    <text evidence="3">The sequence shown here is derived from an EMBL/GenBank/DDBJ whole genome shotgun (WGS) entry which is preliminary data.</text>
</comment>
<dbReference type="EMBL" id="NEDP02000758">
    <property type="protein sequence ID" value="OWF55109.1"/>
    <property type="molecule type" value="Genomic_DNA"/>
</dbReference>
<sequence length="642" mass="72696">MLPYAFHYVVPVTVYLTCVICVDIVRADRITDGSHTPDLANLSTIQNRSDLIITRETPSSNTVSLNETGEWLDGYQTESKKKSNLNLAFLPGLAILFLFIFVFFRACKWYRDSSKIKERGCSYDVASYVILVQGDKHFNDVDVGDNYDTVNSYNSYLRSGAYETITSSKSLQYRMDSQMYETVTSYSNYLQKIEKENNLEIEMKEIPSDASPSPKRTHFMKKNAKGRDTSQIKLPQESRFSIKPALDNYMRLKGTYQKSPMSPRSVLYDSEDRIDGTPRKIGSRMNITVNAAYSESFLQSASKRKFGRQTSTESHRSSPVRDVANVVKLANRRRTVSEDTSRLTELITRDDINKKKCNKMKNDSSLTFTEERTEFIQNNVCDKLVRMVDAETQSDISTSPSSSYKRRGRSMSQRCDTAHDSHADYAVTKIEHATSDSTAVDQDPERHIGDLPVPVILDDLKDDLSPAKVKPTAFTVCAVVHNVDAVSYPSQSGNVHDNNPQTNRDSETENQMKKQDVKNNDDSICCQSNGSIYHTNGTDDILIENERHHSSVSYGEYLEGRDYRESGCQKVNGTSLPCMSMLSSEGPMFEKHCQLNHGKGNMSHCIARRRSFHIMSKSNHENAVEIQNELSQVQGTFIEMVH</sequence>
<protein>
    <submittedName>
        <fullName evidence="3">Uncharacterized protein</fullName>
    </submittedName>
</protein>
<feature type="transmembrane region" description="Helical" evidence="2">
    <location>
        <begin position="6"/>
        <end position="25"/>
    </location>
</feature>
<evidence type="ECO:0000256" key="2">
    <source>
        <dbReference type="SAM" id="Phobius"/>
    </source>
</evidence>
<dbReference type="AlphaFoldDB" id="A0A210R285"/>
<feature type="compositionally biased region" description="Basic residues" evidence="1">
    <location>
        <begin position="215"/>
        <end position="224"/>
    </location>
</feature>
<evidence type="ECO:0000256" key="1">
    <source>
        <dbReference type="SAM" id="MobiDB-lite"/>
    </source>
</evidence>
<reference evidence="3 4" key="1">
    <citation type="journal article" date="2017" name="Nat. Ecol. Evol.">
        <title>Scallop genome provides insights into evolution of bilaterian karyotype and development.</title>
        <authorList>
            <person name="Wang S."/>
            <person name="Zhang J."/>
            <person name="Jiao W."/>
            <person name="Li J."/>
            <person name="Xun X."/>
            <person name="Sun Y."/>
            <person name="Guo X."/>
            <person name="Huan P."/>
            <person name="Dong B."/>
            <person name="Zhang L."/>
            <person name="Hu X."/>
            <person name="Sun X."/>
            <person name="Wang J."/>
            <person name="Zhao C."/>
            <person name="Wang Y."/>
            <person name="Wang D."/>
            <person name="Huang X."/>
            <person name="Wang R."/>
            <person name="Lv J."/>
            <person name="Li Y."/>
            <person name="Zhang Z."/>
            <person name="Liu B."/>
            <person name="Lu W."/>
            <person name="Hui Y."/>
            <person name="Liang J."/>
            <person name="Zhou Z."/>
            <person name="Hou R."/>
            <person name="Li X."/>
            <person name="Liu Y."/>
            <person name="Li H."/>
            <person name="Ning X."/>
            <person name="Lin Y."/>
            <person name="Zhao L."/>
            <person name="Xing Q."/>
            <person name="Dou J."/>
            <person name="Li Y."/>
            <person name="Mao J."/>
            <person name="Guo H."/>
            <person name="Dou H."/>
            <person name="Li T."/>
            <person name="Mu C."/>
            <person name="Jiang W."/>
            <person name="Fu Q."/>
            <person name="Fu X."/>
            <person name="Miao Y."/>
            <person name="Liu J."/>
            <person name="Yu Q."/>
            <person name="Li R."/>
            <person name="Liao H."/>
            <person name="Li X."/>
            <person name="Kong Y."/>
            <person name="Jiang Z."/>
            <person name="Chourrout D."/>
            <person name="Li R."/>
            <person name="Bao Z."/>
        </authorList>
    </citation>
    <scope>NUCLEOTIDE SEQUENCE [LARGE SCALE GENOMIC DNA]</scope>
    <source>
        <strain evidence="3 4">PY_sf001</strain>
    </source>
</reference>
<feature type="region of interest" description="Disordered" evidence="1">
    <location>
        <begin position="256"/>
        <end position="280"/>
    </location>
</feature>
<gene>
    <name evidence="3" type="ORF">KP79_PYT15747</name>
</gene>
<feature type="region of interest" description="Disordered" evidence="1">
    <location>
        <begin position="488"/>
        <end position="520"/>
    </location>
</feature>